<reference evidence="1 2" key="1">
    <citation type="submission" date="2019-03" db="EMBL/GenBank/DDBJ databases">
        <title>Genomic Encyclopedia of Type Strains, Phase IV (KMG-IV): sequencing the most valuable type-strain genomes for metagenomic binning, comparative biology and taxonomic classification.</title>
        <authorList>
            <person name="Goeker M."/>
        </authorList>
    </citation>
    <scope>NUCLEOTIDE SEQUENCE [LARGE SCALE GENOMIC DNA]</scope>
    <source>
        <strain evidence="1 2">DSM 45934</strain>
    </source>
</reference>
<sequence length="144" mass="15656">MIYGDDVVDHHWPYDGPHNDDQTTQAAAAISRLVRYLNNATGPGHSDSALPYAAIGYRVISNLTNAVHGLRQLLPQLAEFLERQAADPTLYDDRRGGPNAMPADDTASAAAYSLRSAMRHVSELASDLNLARSHAVHLGNEDPR</sequence>
<evidence type="ECO:0000313" key="2">
    <source>
        <dbReference type="Proteomes" id="UP000295680"/>
    </source>
</evidence>
<accession>A0A4V2S6S5</accession>
<comment type="caution">
    <text evidence="1">The sequence shown here is derived from an EMBL/GenBank/DDBJ whole genome shotgun (WGS) entry which is preliminary data.</text>
</comment>
<name>A0A4V2S6S5_9PSEU</name>
<dbReference type="OrthoDB" id="3700108at2"/>
<evidence type="ECO:0000313" key="1">
    <source>
        <dbReference type="EMBL" id="TCO57190.1"/>
    </source>
</evidence>
<dbReference type="EMBL" id="SLWS01000006">
    <property type="protein sequence ID" value="TCO57190.1"/>
    <property type="molecule type" value="Genomic_DNA"/>
</dbReference>
<gene>
    <name evidence="1" type="ORF">EV192_106667</name>
</gene>
<dbReference type="RefSeq" id="WP_132121032.1">
    <property type="nucleotide sequence ID" value="NZ_SLWS01000006.1"/>
</dbReference>
<protein>
    <submittedName>
        <fullName evidence="1">Uncharacterized protein</fullName>
    </submittedName>
</protein>
<proteinExistence type="predicted"/>
<organism evidence="1 2">
    <name type="scientific">Actinocrispum wychmicini</name>
    <dbReference type="NCBI Taxonomy" id="1213861"/>
    <lineage>
        <taxon>Bacteria</taxon>
        <taxon>Bacillati</taxon>
        <taxon>Actinomycetota</taxon>
        <taxon>Actinomycetes</taxon>
        <taxon>Pseudonocardiales</taxon>
        <taxon>Pseudonocardiaceae</taxon>
        <taxon>Actinocrispum</taxon>
    </lineage>
</organism>
<dbReference type="AlphaFoldDB" id="A0A4V2S6S5"/>
<keyword evidence="2" id="KW-1185">Reference proteome</keyword>
<dbReference type="Proteomes" id="UP000295680">
    <property type="component" value="Unassembled WGS sequence"/>
</dbReference>